<feature type="domain" description="K-box" evidence="8">
    <location>
        <begin position="166"/>
        <end position="256"/>
    </location>
</feature>
<dbReference type="Proteomes" id="UP000701853">
    <property type="component" value="Chromosome 3"/>
</dbReference>
<feature type="transmembrane region" description="Helical" evidence="7">
    <location>
        <begin position="82"/>
        <end position="100"/>
    </location>
</feature>
<organism evidence="9 10">
    <name type="scientific">Gossypium anomalum</name>
    <dbReference type="NCBI Taxonomy" id="47600"/>
    <lineage>
        <taxon>Eukaryota</taxon>
        <taxon>Viridiplantae</taxon>
        <taxon>Streptophyta</taxon>
        <taxon>Embryophyta</taxon>
        <taxon>Tracheophyta</taxon>
        <taxon>Spermatophyta</taxon>
        <taxon>Magnoliopsida</taxon>
        <taxon>eudicotyledons</taxon>
        <taxon>Gunneridae</taxon>
        <taxon>Pentapetalae</taxon>
        <taxon>rosids</taxon>
        <taxon>malvids</taxon>
        <taxon>Malvales</taxon>
        <taxon>Malvaceae</taxon>
        <taxon>Malvoideae</taxon>
        <taxon>Gossypium</taxon>
    </lineage>
</organism>
<feature type="coiled-coil region" evidence="6">
    <location>
        <begin position="166"/>
        <end position="223"/>
    </location>
</feature>
<keyword evidence="6" id="KW-0175">Coiled coil</keyword>
<keyword evidence="10" id="KW-1185">Reference proteome</keyword>
<reference evidence="9 10" key="1">
    <citation type="journal article" date="2021" name="bioRxiv">
        <title>The Gossypium anomalum genome as a resource for cotton improvement and evolutionary analysis of hybrid incompatibility.</title>
        <authorList>
            <person name="Grover C.E."/>
            <person name="Yuan D."/>
            <person name="Arick M.A."/>
            <person name="Miller E.R."/>
            <person name="Hu G."/>
            <person name="Peterson D.G."/>
            <person name="Wendel J.F."/>
            <person name="Udall J.A."/>
        </authorList>
    </citation>
    <scope>NUCLEOTIDE SEQUENCE [LARGE SCALE GENOMIC DNA]</scope>
    <source>
        <strain evidence="9">JFW-Udall</strain>
        <tissue evidence="9">Leaf</tissue>
    </source>
</reference>
<dbReference type="AlphaFoldDB" id="A0A8J5ZFE7"/>
<dbReference type="Pfam" id="PF07851">
    <property type="entry name" value="TMEM120A-B"/>
    <property type="match status" value="1"/>
</dbReference>
<dbReference type="PANTHER" id="PTHR21433:SF0">
    <property type="entry name" value="TRANSMEMBRANE PROTEIN 120 HOMOLOG"/>
    <property type="match status" value="1"/>
</dbReference>
<name>A0A8J5ZFE7_9ROSI</name>
<evidence type="ECO:0000256" key="5">
    <source>
        <dbReference type="ARBA" id="ARBA00023136"/>
    </source>
</evidence>
<keyword evidence="5 7" id="KW-0472">Membrane</keyword>
<dbReference type="Pfam" id="PF01486">
    <property type="entry name" value="K-box"/>
    <property type="match status" value="1"/>
</dbReference>
<dbReference type="EMBL" id="JAHUZN010000003">
    <property type="protein sequence ID" value="KAG8498781.1"/>
    <property type="molecule type" value="Genomic_DNA"/>
</dbReference>
<dbReference type="OrthoDB" id="2015098at2759"/>
<comment type="caution">
    <text evidence="9">The sequence shown here is derived from an EMBL/GenBank/DDBJ whole genome shotgun (WGS) entry which is preliminary data.</text>
</comment>
<comment type="subcellular location">
    <subcellularLocation>
        <location evidence="1">Membrane</location>
        <topology evidence="1">Multi-pass membrane protein</topology>
    </subcellularLocation>
</comment>
<evidence type="ECO:0000256" key="4">
    <source>
        <dbReference type="ARBA" id="ARBA00022989"/>
    </source>
</evidence>
<sequence>MDGITNRVSFHFFFGSEKQLEEDLQRSSSILTDGEAAAFLLAEAQGRFLRTFLGPINVRVSRKEVQLKVKEEYNSYSRDRTAFLFLLFPLTLLILKSWIWEGCLPAFPVQLYEAWLLFLYTGLAMQENILRANGSDIRPCMERILERYERYSYTEIQCATDEIQQNRNWTWEHAKLKARIETLQRNLRHYEGEDIQNLSLRELQNLEQQLDSALKRIRSKKNQLMVESISELQKKVKKRMKKPIYVYYQLDNFYHNHRRHHSISSSWKSQGLALLQVECYLMLHSMVIHLSRNLNFVLWKQGFVATLCTSFFNHDG</sequence>
<dbReference type="GO" id="GO:0016020">
    <property type="term" value="C:membrane"/>
    <property type="evidence" value="ECO:0007669"/>
    <property type="project" value="UniProtKB-SubCell"/>
</dbReference>
<dbReference type="InterPro" id="IPR002487">
    <property type="entry name" value="TF_Kbox"/>
</dbReference>
<evidence type="ECO:0000256" key="7">
    <source>
        <dbReference type="SAM" id="Phobius"/>
    </source>
</evidence>
<keyword evidence="4 7" id="KW-1133">Transmembrane helix</keyword>
<evidence type="ECO:0000313" key="9">
    <source>
        <dbReference type="EMBL" id="KAG8498781.1"/>
    </source>
</evidence>
<gene>
    <name evidence="9" type="ORF">CXB51_005131</name>
</gene>
<dbReference type="PANTHER" id="PTHR21433">
    <property type="entry name" value="TRANSMEMBRANE PROTEIN INDUCED BY TUMOR NECROSIS FACTOR ALPHA"/>
    <property type="match status" value="1"/>
</dbReference>
<evidence type="ECO:0000256" key="3">
    <source>
        <dbReference type="ARBA" id="ARBA00022692"/>
    </source>
</evidence>
<evidence type="ECO:0000259" key="8">
    <source>
        <dbReference type="PROSITE" id="PS51297"/>
    </source>
</evidence>
<evidence type="ECO:0000313" key="10">
    <source>
        <dbReference type="Proteomes" id="UP000701853"/>
    </source>
</evidence>
<evidence type="ECO:0000256" key="1">
    <source>
        <dbReference type="ARBA" id="ARBA00004141"/>
    </source>
</evidence>
<dbReference type="GO" id="GO:0003700">
    <property type="term" value="F:DNA-binding transcription factor activity"/>
    <property type="evidence" value="ECO:0007669"/>
    <property type="project" value="InterPro"/>
</dbReference>
<dbReference type="PROSITE" id="PS51297">
    <property type="entry name" value="K_BOX"/>
    <property type="match status" value="1"/>
</dbReference>
<accession>A0A8J5ZFE7</accession>
<proteinExistence type="inferred from homology"/>
<comment type="similarity">
    <text evidence="2">Belongs to the TMEM120 family.</text>
</comment>
<evidence type="ECO:0000256" key="2">
    <source>
        <dbReference type="ARBA" id="ARBA00009700"/>
    </source>
</evidence>
<dbReference type="InterPro" id="IPR012926">
    <property type="entry name" value="TMEM120A/B"/>
</dbReference>
<protein>
    <recommendedName>
        <fullName evidence="8">K-box domain-containing protein</fullName>
    </recommendedName>
</protein>
<evidence type="ECO:0000256" key="6">
    <source>
        <dbReference type="SAM" id="Coils"/>
    </source>
</evidence>
<dbReference type="GO" id="GO:0005634">
    <property type="term" value="C:nucleus"/>
    <property type="evidence" value="ECO:0007669"/>
    <property type="project" value="InterPro"/>
</dbReference>
<keyword evidence="3 7" id="KW-0812">Transmembrane</keyword>